<keyword evidence="1" id="KW-0732">Signal</keyword>
<name>A0ABW9K7G9_9FLAO</name>
<proteinExistence type="predicted"/>
<evidence type="ECO:0000313" key="2">
    <source>
        <dbReference type="EMBL" id="MFN1219268.1"/>
    </source>
</evidence>
<comment type="caution">
    <text evidence="2">The sequence shown here is derived from an EMBL/GenBank/DDBJ whole genome shotgun (WGS) entry which is preliminary data.</text>
</comment>
<keyword evidence="3" id="KW-1185">Reference proteome</keyword>
<dbReference type="RefSeq" id="WP_409358000.1">
    <property type="nucleotide sequence ID" value="NZ_JBJXVJ010000004.1"/>
</dbReference>
<reference evidence="2 3" key="1">
    <citation type="submission" date="2024-12" db="EMBL/GenBank/DDBJ databases">
        <title>Draft genome sequence of Chryseobacterium kwangjuense AG447.</title>
        <authorList>
            <person name="Cheptsov V.S."/>
            <person name="Belov A."/>
            <person name="Zavarzina A.G."/>
        </authorList>
    </citation>
    <scope>NUCLEOTIDE SEQUENCE [LARGE SCALE GENOMIC DNA]</scope>
    <source>
        <strain evidence="2 3">AG447</strain>
    </source>
</reference>
<feature type="signal peptide" evidence="1">
    <location>
        <begin position="1"/>
        <end position="21"/>
    </location>
</feature>
<feature type="chain" id="PRO_5047307478" evidence="1">
    <location>
        <begin position="22"/>
        <end position="154"/>
    </location>
</feature>
<organism evidence="2 3">
    <name type="scientific">Chryseobacterium kwangjuense</name>
    <dbReference type="NCBI Taxonomy" id="267125"/>
    <lineage>
        <taxon>Bacteria</taxon>
        <taxon>Pseudomonadati</taxon>
        <taxon>Bacteroidota</taxon>
        <taxon>Flavobacteriia</taxon>
        <taxon>Flavobacteriales</taxon>
        <taxon>Weeksellaceae</taxon>
        <taxon>Chryseobacterium group</taxon>
        <taxon>Chryseobacterium</taxon>
    </lineage>
</organism>
<evidence type="ECO:0000256" key="1">
    <source>
        <dbReference type="SAM" id="SignalP"/>
    </source>
</evidence>
<dbReference type="Proteomes" id="UP001634154">
    <property type="component" value="Unassembled WGS sequence"/>
</dbReference>
<evidence type="ECO:0000313" key="3">
    <source>
        <dbReference type="Proteomes" id="UP001634154"/>
    </source>
</evidence>
<gene>
    <name evidence="2" type="ORF">ACKW6Q_20070</name>
</gene>
<sequence length="154" mass="16472">MNKIVLMSFALITLSISTAKAQSFLDKIDNAINKVDKASNTADRASNTGGKVGSLFGKKNKKNTAKATEDNNKTVIKISGIDLTSLKKLDGIISGINGVIDTGMKYNAAVSTLTVMHTGSSEKLLEAIQLKAKSIFTDKNIESFDEGSIEIKMK</sequence>
<accession>A0ABW9K7G9</accession>
<protein>
    <submittedName>
        <fullName evidence="2">Uncharacterized protein</fullName>
    </submittedName>
</protein>
<dbReference type="EMBL" id="JBJXVJ010000004">
    <property type="protein sequence ID" value="MFN1219268.1"/>
    <property type="molecule type" value="Genomic_DNA"/>
</dbReference>